<keyword evidence="1" id="KW-0812">Transmembrane</keyword>
<dbReference type="AlphaFoldDB" id="A0A822YY38"/>
<evidence type="ECO:0000256" key="1">
    <source>
        <dbReference type="SAM" id="Phobius"/>
    </source>
</evidence>
<protein>
    <submittedName>
        <fullName evidence="2">Uncharacterized protein</fullName>
    </submittedName>
</protein>
<keyword evidence="1" id="KW-1133">Transmembrane helix</keyword>
<evidence type="ECO:0000313" key="2">
    <source>
        <dbReference type="EMBL" id="DAD37123.1"/>
    </source>
</evidence>
<dbReference type="Proteomes" id="UP000607653">
    <property type="component" value="Unassembled WGS sequence"/>
</dbReference>
<accession>A0A822YY38</accession>
<evidence type="ECO:0000313" key="3">
    <source>
        <dbReference type="Proteomes" id="UP000607653"/>
    </source>
</evidence>
<proteinExistence type="predicted"/>
<name>A0A822YY38_NELNU</name>
<sequence>MSLTLKELILRIRATWTGPTITWFYVSLLILGCSLLALAPVGLFTMVSIGSSGSI</sequence>
<keyword evidence="1" id="KW-0472">Membrane</keyword>
<keyword evidence="3" id="KW-1185">Reference proteome</keyword>
<gene>
    <name evidence="2" type="ORF">HUJ06_007765</name>
</gene>
<reference evidence="2 3" key="1">
    <citation type="journal article" date="2020" name="Mol. Biol. Evol.">
        <title>Distinct Expression and Methylation Patterns for Genes with Different Fates following a Single Whole-Genome Duplication in Flowering Plants.</title>
        <authorList>
            <person name="Shi T."/>
            <person name="Rahmani R.S."/>
            <person name="Gugger P.F."/>
            <person name="Wang M."/>
            <person name="Li H."/>
            <person name="Zhang Y."/>
            <person name="Li Z."/>
            <person name="Wang Q."/>
            <person name="Van de Peer Y."/>
            <person name="Marchal K."/>
            <person name="Chen J."/>
        </authorList>
    </citation>
    <scope>NUCLEOTIDE SEQUENCE [LARGE SCALE GENOMIC DNA]</scope>
    <source>
        <tissue evidence="2">Leaf</tissue>
    </source>
</reference>
<organism evidence="2 3">
    <name type="scientific">Nelumbo nucifera</name>
    <name type="common">Sacred lotus</name>
    <dbReference type="NCBI Taxonomy" id="4432"/>
    <lineage>
        <taxon>Eukaryota</taxon>
        <taxon>Viridiplantae</taxon>
        <taxon>Streptophyta</taxon>
        <taxon>Embryophyta</taxon>
        <taxon>Tracheophyta</taxon>
        <taxon>Spermatophyta</taxon>
        <taxon>Magnoliopsida</taxon>
        <taxon>Proteales</taxon>
        <taxon>Nelumbonaceae</taxon>
        <taxon>Nelumbo</taxon>
    </lineage>
</organism>
<dbReference type="EMBL" id="DUZY01000004">
    <property type="protein sequence ID" value="DAD37123.1"/>
    <property type="molecule type" value="Genomic_DNA"/>
</dbReference>
<feature type="transmembrane region" description="Helical" evidence="1">
    <location>
        <begin position="21"/>
        <end position="49"/>
    </location>
</feature>
<comment type="caution">
    <text evidence="2">The sequence shown here is derived from an EMBL/GenBank/DDBJ whole genome shotgun (WGS) entry which is preliminary data.</text>
</comment>
<dbReference type="PROSITE" id="PS51257">
    <property type="entry name" value="PROKAR_LIPOPROTEIN"/>
    <property type="match status" value="1"/>
</dbReference>